<reference evidence="1" key="1">
    <citation type="submission" date="2014-09" db="EMBL/GenBank/DDBJ databases">
        <authorList>
            <person name="Magalhaes I.L.F."/>
            <person name="Oliveira U."/>
            <person name="Santos F.R."/>
            <person name="Vidigal T.H.D.A."/>
            <person name="Brescovit A.D."/>
            <person name="Santos A.J."/>
        </authorList>
    </citation>
    <scope>NUCLEOTIDE SEQUENCE</scope>
    <source>
        <tissue evidence="1">Shoot tissue taken approximately 20 cm above the soil surface</tissue>
    </source>
</reference>
<dbReference type="AlphaFoldDB" id="A0A0A9C4N5"/>
<protein>
    <submittedName>
        <fullName evidence="1">Uncharacterized protein</fullName>
    </submittedName>
</protein>
<reference evidence="1" key="2">
    <citation type="journal article" date="2015" name="Data Brief">
        <title>Shoot transcriptome of the giant reed, Arundo donax.</title>
        <authorList>
            <person name="Barrero R.A."/>
            <person name="Guerrero F.D."/>
            <person name="Moolhuijzen P."/>
            <person name="Goolsby J.A."/>
            <person name="Tidwell J."/>
            <person name="Bellgard S.E."/>
            <person name="Bellgard M.I."/>
        </authorList>
    </citation>
    <scope>NUCLEOTIDE SEQUENCE</scope>
    <source>
        <tissue evidence="1">Shoot tissue taken approximately 20 cm above the soil surface</tissue>
    </source>
</reference>
<proteinExistence type="predicted"/>
<name>A0A0A9C4N5_ARUDO</name>
<accession>A0A0A9C4N5</accession>
<dbReference type="EMBL" id="GBRH01228482">
    <property type="protein sequence ID" value="JAD69413.1"/>
    <property type="molecule type" value="Transcribed_RNA"/>
</dbReference>
<organism evidence="1">
    <name type="scientific">Arundo donax</name>
    <name type="common">Giant reed</name>
    <name type="synonym">Donax arundinaceus</name>
    <dbReference type="NCBI Taxonomy" id="35708"/>
    <lineage>
        <taxon>Eukaryota</taxon>
        <taxon>Viridiplantae</taxon>
        <taxon>Streptophyta</taxon>
        <taxon>Embryophyta</taxon>
        <taxon>Tracheophyta</taxon>
        <taxon>Spermatophyta</taxon>
        <taxon>Magnoliopsida</taxon>
        <taxon>Liliopsida</taxon>
        <taxon>Poales</taxon>
        <taxon>Poaceae</taxon>
        <taxon>PACMAD clade</taxon>
        <taxon>Arundinoideae</taxon>
        <taxon>Arundineae</taxon>
        <taxon>Arundo</taxon>
    </lineage>
</organism>
<sequence length="29" mass="3232">MQCSITESTKESKLTGMLPIICSVNQNQF</sequence>
<evidence type="ECO:0000313" key="1">
    <source>
        <dbReference type="EMBL" id="JAD69413.1"/>
    </source>
</evidence>